<dbReference type="InterPro" id="IPR006099">
    <property type="entry name" value="MeMalonylCoA_mutase_a/b_cat"/>
</dbReference>
<keyword evidence="1" id="KW-0413">Isomerase</keyword>
<protein>
    <submittedName>
        <fullName evidence="3">Methylmalonyl-CoA mutase</fullName>
    </submittedName>
</protein>
<name>A0A2R6AIZ8_9ARCH</name>
<sequence>MENTSTDFPKTKFTREKTLYSENIDELAKNRELSTLSGIPIKEVYTPEDLRGFDYSQKLGNPGEYPFTRGIHKTMYRTKLWTIRQFSGFGTPEETNRRFKYLLSEGETGLSVAFDMPTLMGYDPDHPMSRGEVGREGVSVASLLDMEKLFEGIPLDKVTVSMTINGPAIVLLALYIAVAEKQGVPQEALSGTIQNDILKEYIAQKEYIFPPEPSLKLVIDTFEYCSKKMPKYNFISVSGYHIREAGATAVQELAFTLADGITYVQKAIERGLDVDEFAPRISFFFDSHIDFFEEIAKFRAARRMWAKIMRERFGAKNPRSMWLRFHTQTAGVSLTAQEPYNNIVRVAYEALAAVLGGTQSLHTNAMDEALGLPTEEAAKIAVRTQQILALETGVANTVDPLAGSYFVESLTDKVEEEAWKLINEIESLGGVIKCIQSGYFQRQLSDSAYRYQRSLEEKRRFLVGVNCYRAEEPPKIPIFRIDPEIERSQVERVKKLREKRDNRAVKLSLEELKQAANQNKNLVPYVLDCVNNYATLGEVIGALKEVYGEYTEPRIF</sequence>
<evidence type="ECO:0000313" key="3">
    <source>
        <dbReference type="EMBL" id="PSN86370.1"/>
    </source>
</evidence>
<dbReference type="Pfam" id="PF01642">
    <property type="entry name" value="MM_CoA_mutase"/>
    <property type="match status" value="1"/>
</dbReference>
<evidence type="ECO:0000313" key="4">
    <source>
        <dbReference type="Proteomes" id="UP000240569"/>
    </source>
</evidence>
<dbReference type="EMBL" id="NEXD01000007">
    <property type="protein sequence ID" value="PSN86370.1"/>
    <property type="molecule type" value="Genomic_DNA"/>
</dbReference>
<feature type="domain" description="Methylmalonyl-CoA mutase alpha/beta chain catalytic" evidence="2">
    <location>
        <begin position="35"/>
        <end position="549"/>
    </location>
</feature>
<dbReference type="InterPro" id="IPR016176">
    <property type="entry name" value="Cbl-dep_enz_cat"/>
</dbReference>
<dbReference type="Gene3D" id="3.20.20.240">
    <property type="entry name" value="Methylmalonyl-CoA mutase"/>
    <property type="match status" value="1"/>
</dbReference>
<dbReference type="PANTHER" id="PTHR48101:SF1">
    <property type="entry name" value="METHYLMALONYL-COA MUTASE, LARGE SUBUNIT"/>
    <property type="match status" value="1"/>
</dbReference>
<accession>A0A2R6AIZ8</accession>
<gene>
    <name evidence="3" type="ORF">B9Q02_02450</name>
</gene>
<organism evidence="3 4">
    <name type="scientific">Candidatus Marsarchaeota G1 archaeon BE_D</name>
    <dbReference type="NCBI Taxonomy" id="1978156"/>
    <lineage>
        <taxon>Archaea</taxon>
        <taxon>Candidatus Marsarchaeota</taxon>
        <taxon>Candidatus Marsarchaeota group 1</taxon>
    </lineage>
</organism>
<dbReference type="SUPFAM" id="SSF51703">
    <property type="entry name" value="Cobalamin (vitamin B12)-dependent enzymes"/>
    <property type="match status" value="1"/>
</dbReference>
<dbReference type="PANTHER" id="PTHR48101">
    <property type="entry name" value="METHYLMALONYL-COA MUTASE, MITOCHONDRIAL-RELATED"/>
    <property type="match status" value="1"/>
</dbReference>
<dbReference type="GO" id="GO:0031419">
    <property type="term" value="F:cobalamin binding"/>
    <property type="evidence" value="ECO:0007669"/>
    <property type="project" value="InterPro"/>
</dbReference>
<evidence type="ECO:0000256" key="1">
    <source>
        <dbReference type="ARBA" id="ARBA00023235"/>
    </source>
</evidence>
<comment type="caution">
    <text evidence="3">The sequence shown here is derived from an EMBL/GenBank/DDBJ whole genome shotgun (WGS) entry which is preliminary data.</text>
</comment>
<dbReference type="InterPro" id="IPR006098">
    <property type="entry name" value="MMCoA_mutase_a_cat"/>
</dbReference>
<reference evidence="3 4" key="1">
    <citation type="submission" date="2017-04" db="EMBL/GenBank/DDBJ databases">
        <title>Novel microbial lineages endemic to geothermal iron-oxide mats fill important gaps in the evolutionary history of Archaea.</title>
        <authorList>
            <person name="Jay Z.J."/>
            <person name="Beam J.P."/>
            <person name="Dlakic M."/>
            <person name="Rusch D.B."/>
            <person name="Kozubal M.A."/>
            <person name="Inskeep W.P."/>
        </authorList>
    </citation>
    <scope>NUCLEOTIDE SEQUENCE [LARGE SCALE GENOMIC DNA]</scope>
    <source>
        <strain evidence="3">BE_D</strain>
    </source>
</reference>
<proteinExistence type="predicted"/>
<dbReference type="AlphaFoldDB" id="A0A2R6AIZ8"/>
<dbReference type="GO" id="GO:0004494">
    <property type="term" value="F:methylmalonyl-CoA mutase activity"/>
    <property type="evidence" value="ECO:0007669"/>
    <property type="project" value="InterPro"/>
</dbReference>
<dbReference type="NCBIfam" id="TIGR00641">
    <property type="entry name" value="acid_CoA_mut_N"/>
    <property type="match status" value="1"/>
</dbReference>
<dbReference type="Proteomes" id="UP000240569">
    <property type="component" value="Unassembled WGS sequence"/>
</dbReference>
<evidence type="ECO:0000259" key="2">
    <source>
        <dbReference type="Pfam" id="PF01642"/>
    </source>
</evidence>
<dbReference type="CDD" id="cd03680">
    <property type="entry name" value="MM_CoA_mutase_ICM_like"/>
    <property type="match status" value="1"/>
</dbReference>